<dbReference type="RefSeq" id="XP_049262768.1">
    <property type="nucleotide sequence ID" value="XM_049407862.1"/>
</dbReference>
<feature type="compositionally biased region" description="Polar residues" evidence="5">
    <location>
        <begin position="157"/>
        <end position="173"/>
    </location>
</feature>
<keyword evidence="3" id="KW-0747">Spliceosome</keyword>
<dbReference type="Pfam" id="PF01480">
    <property type="entry name" value="PWI"/>
    <property type="match status" value="1"/>
</dbReference>
<protein>
    <recommendedName>
        <fullName evidence="2">U1 small nuclear ribonucleoprotein component SNU71</fullName>
    </recommendedName>
</protein>
<organism evidence="7 8">
    <name type="scientific">[Candida] subhashii</name>
    <dbReference type="NCBI Taxonomy" id="561895"/>
    <lineage>
        <taxon>Eukaryota</taxon>
        <taxon>Fungi</taxon>
        <taxon>Dikarya</taxon>
        <taxon>Ascomycota</taxon>
        <taxon>Saccharomycotina</taxon>
        <taxon>Pichiomycetes</taxon>
        <taxon>Debaryomycetaceae</taxon>
        <taxon>Spathaspora</taxon>
    </lineage>
</organism>
<dbReference type="InterPro" id="IPR052225">
    <property type="entry name" value="Ser/Arg_repetitive_matrix"/>
</dbReference>
<evidence type="ECO:0000256" key="2">
    <source>
        <dbReference type="ARBA" id="ARBA00014280"/>
    </source>
</evidence>
<dbReference type="GO" id="GO:0003723">
    <property type="term" value="F:RNA binding"/>
    <property type="evidence" value="ECO:0007669"/>
    <property type="project" value="TreeGrafter"/>
</dbReference>
<dbReference type="SMART" id="SM00311">
    <property type="entry name" value="PWI"/>
    <property type="match status" value="1"/>
</dbReference>
<feature type="domain" description="PWI" evidence="6">
    <location>
        <begin position="22"/>
        <end position="130"/>
    </location>
</feature>
<dbReference type="GO" id="GO:0048024">
    <property type="term" value="P:regulation of mRNA splicing, via spliceosome"/>
    <property type="evidence" value="ECO:0007669"/>
    <property type="project" value="TreeGrafter"/>
</dbReference>
<keyword evidence="3" id="KW-0508">mRNA splicing</keyword>
<feature type="region of interest" description="Disordered" evidence="5">
    <location>
        <begin position="121"/>
        <end position="232"/>
    </location>
</feature>
<dbReference type="GeneID" id="73470754"/>
<name>A0A8J5QL96_9ASCO</name>
<dbReference type="AlphaFoldDB" id="A0A8J5QL96"/>
<dbReference type="GO" id="GO:0005681">
    <property type="term" value="C:spliceosomal complex"/>
    <property type="evidence" value="ECO:0007669"/>
    <property type="project" value="UniProtKB-KW"/>
</dbReference>
<evidence type="ECO:0000256" key="3">
    <source>
        <dbReference type="ARBA" id="ARBA00022728"/>
    </source>
</evidence>
<keyword evidence="8" id="KW-1185">Reference proteome</keyword>
<comment type="similarity">
    <text evidence="1">Belongs to the SNU71 family.</text>
</comment>
<evidence type="ECO:0000313" key="7">
    <source>
        <dbReference type="EMBL" id="KAG7662535.1"/>
    </source>
</evidence>
<dbReference type="EMBL" id="JAGSYN010000171">
    <property type="protein sequence ID" value="KAG7662535.1"/>
    <property type="molecule type" value="Genomic_DNA"/>
</dbReference>
<dbReference type="PANTHER" id="PTHR23148">
    <property type="entry name" value="SERINE/ARGININE REGULATED NUCLEAR MATRIX PROTEIN"/>
    <property type="match status" value="1"/>
</dbReference>
<dbReference type="Proteomes" id="UP000694255">
    <property type="component" value="Unassembled WGS sequence"/>
</dbReference>
<accession>A0A8J5QL96</accession>
<comment type="function">
    <text evidence="4">Component of the U1 snRNP particle, which recognizes and binds the 5'-splice site of pre-mRNA. Together with other non-snRNP factors, U1 snRNP forms the spliceosomal commitment complex, that targets pre-mRNA to the splicing pathway.</text>
</comment>
<dbReference type="PROSITE" id="PS51025">
    <property type="entry name" value="PWI"/>
    <property type="match status" value="1"/>
</dbReference>
<proteinExistence type="inferred from homology"/>
<dbReference type="OrthoDB" id="163257at2759"/>
<evidence type="ECO:0000313" key="8">
    <source>
        <dbReference type="Proteomes" id="UP000694255"/>
    </source>
</evidence>
<evidence type="ECO:0000256" key="1">
    <source>
        <dbReference type="ARBA" id="ARBA00005544"/>
    </source>
</evidence>
<feature type="region of interest" description="Disordered" evidence="5">
    <location>
        <begin position="1"/>
        <end position="24"/>
    </location>
</feature>
<feature type="compositionally biased region" description="Basic and acidic residues" evidence="5">
    <location>
        <begin position="174"/>
        <end position="232"/>
    </location>
</feature>
<dbReference type="PANTHER" id="PTHR23148:SF0">
    <property type="entry name" value="SERINE_ARGININE REPETITIVE MATRIX PROTEIN 1"/>
    <property type="match status" value="1"/>
</dbReference>
<comment type="caution">
    <text evidence="7">The sequence shown here is derived from an EMBL/GenBank/DDBJ whole genome shotgun (WGS) entry which is preliminary data.</text>
</comment>
<evidence type="ECO:0000256" key="5">
    <source>
        <dbReference type="SAM" id="MobiDB-lite"/>
    </source>
</evidence>
<keyword evidence="3" id="KW-0507">mRNA processing</keyword>
<reference evidence="7 8" key="1">
    <citation type="journal article" date="2021" name="DNA Res.">
        <title>Genome analysis of Candida subhashii reveals its hybrid nature and dual mitochondrial genome conformations.</title>
        <authorList>
            <person name="Mixao V."/>
            <person name="Hegedusova E."/>
            <person name="Saus E."/>
            <person name="Pryszcz L.P."/>
            <person name="Cillingova A."/>
            <person name="Nosek J."/>
            <person name="Gabaldon T."/>
        </authorList>
    </citation>
    <scope>NUCLEOTIDE SEQUENCE [LARGE SCALE GENOMIC DNA]</scope>
    <source>
        <strain evidence="7 8">CBS 10753</strain>
    </source>
</reference>
<evidence type="ECO:0000259" key="6">
    <source>
        <dbReference type="PROSITE" id="PS51025"/>
    </source>
</evidence>
<dbReference type="InterPro" id="IPR002483">
    <property type="entry name" value="PWI_dom"/>
</dbReference>
<gene>
    <name evidence="7" type="ORF">J8A68_003954</name>
</gene>
<feature type="compositionally biased region" description="Basic and acidic residues" evidence="5">
    <location>
        <begin position="133"/>
        <end position="145"/>
    </location>
</feature>
<evidence type="ECO:0000256" key="4">
    <source>
        <dbReference type="ARBA" id="ARBA00025004"/>
    </source>
</evidence>
<sequence length="232" mass="27764">MSFRLRQVDQDQQQQKPRKSNNNKLPKCFKIKVDISKVDLLIIKRWIETKINLIIPNDDIIIDYIYELLLLSQDESTTTNDSYPDIKSIQLQLVDFLGEDDSIRFCEELWNLLIEAQDSPRGIPKSLLPKQQHKQERVEKEKKGEEEEEEVVVTPPKKTNYNRSRVGNYNVSKSTDKQQSRESYRTQDKRDRDETRYSNKGRDNNHDKKTYRERDDPSSQQDRYKDDRRRIK</sequence>